<sequence>MGIAAVFLVKIHACRVKNARKVSNHAVFFFLAYADFSSKNRFANQMQTALAARSAKRIMPPFYVSVCRTIRQSAQTAALLAKPRRPAILRAPNRNPKKETP</sequence>
<dbReference type="AlphaFoldDB" id="F2BBZ1"/>
<accession>F2BBZ1</accession>
<dbReference type="HOGENOM" id="CLU_2288524_0_0_4"/>
<comment type="caution">
    <text evidence="1">The sequence shown here is derived from an EMBL/GenBank/DDBJ whole genome shotgun (WGS) entry which is preliminary data.</text>
</comment>
<evidence type="ECO:0000313" key="1">
    <source>
        <dbReference type="EMBL" id="EGF11051.1"/>
    </source>
</evidence>
<gene>
    <name evidence="1" type="ORF">HMPREF9123_1246</name>
</gene>
<evidence type="ECO:0000313" key="2">
    <source>
        <dbReference type="Proteomes" id="UP000004105"/>
    </source>
</evidence>
<reference evidence="1 2" key="1">
    <citation type="submission" date="2011-02" db="EMBL/GenBank/DDBJ databases">
        <authorList>
            <person name="Muzny D."/>
            <person name="Qin X."/>
            <person name="Deng J."/>
            <person name="Jiang H."/>
            <person name="Liu Y."/>
            <person name="Qu J."/>
            <person name="Song X.-Z."/>
            <person name="Zhang L."/>
            <person name="Thornton R."/>
            <person name="Coyle M."/>
            <person name="Francisco L."/>
            <person name="Jackson L."/>
            <person name="Javaid M."/>
            <person name="Korchina V."/>
            <person name="Kovar C."/>
            <person name="Mata R."/>
            <person name="Mathew T."/>
            <person name="Ngo R."/>
            <person name="Nguyen L."/>
            <person name="Nguyen N."/>
            <person name="Okwuonu G."/>
            <person name="Ongeri F."/>
            <person name="Pham C."/>
            <person name="Simmons D."/>
            <person name="Wilczek-Boney K."/>
            <person name="Hale W."/>
            <person name="Jakkamsetti A."/>
            <person name="Pham P."/>
            <person name="Ruth R."/>
            <person name="San Lucas F."/>
            <person name="Warren J."/>
            <person name="Zhang J."/>
            <person name="Zhao Z."/>
            <person name="Zhou C."/>
            <person name="Zhu D."/>
            <person name="Lee S."/>
            <person name="Bess C."/>
            <person name="Blankenburg K."/>
            <person name="Forbes L."/>
            <person name="Fu Q."/>
            <person name="Gubbala S."/>
            <person name="Hirani K."/>
            <person name="Jayaseelan J.C."/>
            <person name="Lara F."/>
            <person name="Munidasa M."/>
            <person name="Palculict T."/>
            <person name="Patil S."/>
            <person name="Pu L.-L."/>
            <person name="Saada N."/>
            <person name="Tang L."/>
            <person name="Weissenberger G."/>
            <person name="Zhu Y."/>
            <person name="Hemphill L."/>
            <person name="Shang Y."/>
            <person name="Youmans B."/>
            <person name="Ayvaz T."/>
            <person name="Ross M."/>
            <person name="Santibanez J."/>
            <person name="Aqrawi P."/>
            <person name="Gross S."/>
            <person name="Joshi V."/>
            <person name="Fowler G."/>
            <person name="Nazareth L."/>
            <person name="Reid J."/>
            <person name="Worley K."/>
            <person name="Petrosino J."/>
            <person name="Highlander S."/>
            <person name="Gibbs R."/>
        </authorList>
    </citation>
    <scope>NUCLEOTIDE SEQUENCE [LARGE SCALE GENOMIC DNA]</scope>
    <source>
        <strain evidence="1 2">ATCC BAA-1200</strain>
    </source>
</reference>
<protein>
    <submittedName>
        <fullName evidence="1">Uncharacterized protein</fullName>
    </submittedName>
</protein>
<dbReference type="EMBL" id="AFAY01000025">
    <property type="protein sequence ID" value="EGF11051.1"/>
    <property type="molecule type" value="Genomic_DNA"/>
</dbReference>
<organism evidence="1 2">
    <name type="scientific">Neisseria bacilliformis ATCC BAA-1200</name>
    <dbReference type="NCBI Taxonomy" id="888742"/>
    <lineage>
        <taxon>Bacteria</taxon>
        <taxon>Pseudomonadati</taxon>
        <taxon>Pseudomonadota</taxon>
        <taxon>Betaproteobacteria</taxon>
        <taxon>Neisseriales</taxon>
        <taxon>Neisseriaceae</taxon>
        <taxon>Neisseria</taxon>
    </lineage>
</organism>
<dbReference type="Proteomes" id="UP000004105">
    <property type="component" value="Unassembled WGS sequence"/>
</dbReference>
<name>F2BBZ1_9NEIS</name>
<keyword evidence="2" id="KW-1185">Reference proteome</keyword>
<proteinExistence type="predicted"/>